<comment type="catalytic activity">
    <reaction evidence="6">
        <text>feruloyl-polysaccharide + H2O = ferulate + polysaccharide.</text>
        <dbReference type="EC" id="3.1.1.73"/>
    </reaction>
</comment>
<keyword evidence="2" id="KW-0119">Carbohydrate metabolism</keyword>
<evidence type="ECO:0000313" key="8">
    <source>
        <dbReference type="EMBL" id="TKA66481.1"/>
    </source>
</evidence>
<keyword evidence="1" id="KW-0719">Serine esterase</keyword>
<dbReference type="PANTHER" id="PTHR33938">
    <property type="entry name" value="FERULOYL ESTERASE B-RELATED"/>
    <property type="match status" value="1"/>
</dbReference>
<evidence type="ECO:0000313" key="9">
    <source>
        <dbReference type="Proteomes" id="UP000309340"/>
    </source>
</evidence>
<evidence type="ECO:0000256" key="4">
    <source>
        <dbReference type="ARBA" id="ARBA00022801"/>
    </source>
</evidence>
<dbReference type="OrthoDB" id="3039123at2759"/>
<protein>
    <recommendedName>
        <fullName evidence="7">Carboxylic ester hydrolase</fullName>
        <ecNumber evidence="7">3.1.1.-</ecNumber>
    </recommendedName>
</protein>
<dbReference type="Pfam" id="PF07519">
    <property type="entry name" value="Tannase"/>
    <property type="match status" value="1"/>
</dbReference>
<keyword evidence="9" id="KW-1185">Reference proteome</keyword>
<proteinExistence type="inferred from homology"/>
<dbReference type="Proteomes" id="UP000309340">
    <property type="component" value="Unassembled WGS sequence"/>
</dbReference>
<accession>A0A4U0WTG4</accession>
<dbReference type="EC" id="3.1.1.-" evidence="7"/>
<dbReference type="InterPro" id="IPR011118">
    <property type="entry name" value="Tannase/feruloyl_esterase"/>
</dbReference>
<sequence length="146" mass="15876">QRYYLKVGQTLGMDNTALDGFLRYFRISGMAHCGVGGISGAGAWMFGQSGAAAVAGVADNVIWNMVDWVENGNAPETITGTKFYYDTPSMGLEFERPHCRFPYRTTYSGSGDWTDPSTWSCVFIDAWQQCGVGATPRLCNADGSLT</sequence>
<dbReference type="PANTHER" id="PTHR33938:SF15">
    <property type="entry name" value="FERULOYL ESTERASE B-RELATED"/>
    <property type="match status" value="1"/>
</dbReference>
<name>A0A4U0WTG4_9PEZI</name>
<comment type="caution">
    <text evidence="8">The sequence shown here is derived from an EMBL/GenBank/DDBJ whole genome shotgun (WGS) entry which is preliminary data.</text>
</comment>
<gene>
    <name evidence="8" type="ORF">B0A55_10068</name>
</gene>
<reference evidence="8 9" key="1">
    <citation type="submission" date="2017-03" db="EMBL/GenBank/DDBJ databases">
        <title>Genomes of endolithic fungi from Antarctica.</title>
        <authorList>
            <person name="Coleine C."/>
            <person name="Masonjones S."/>
            <person name="Stajich J.E."/>
        </authorList>
    </citation>
    <scope>NUCLEOTIDE SEQUENCE [LARGE SCALE GENOMIC DNA]</scope>
    <source>
        <strain evidence="8 9">CCFEE 5184</strain>
    </source>
</reference>
<evidence type="ECO:0000256" key="2">
    <source>
        <dbReference type="ARBA" id="ARBA00022651"/>
    </source>
</evidence>
<dbReference type="GO" id="GO:0030600">
    <property type="term" value="F:feruloyl esterase activity"/>
    <property type="evidence" value="ECO:0007669"/>
    <property type="project" value="UniProtKB-EC"/>
</dbReference>
<keyword evidence="2" id="KW-0858">Xylan degradation</keyword>
<dbReference type="GO" id="GO:0045493">
    <property type="term" value="P:xylan catabolic process"/>
    <property type="evidence" value="ECO:0007669"/>
    <property type="project" value="UniProtKB-KW"/>
</dbReference>
<keyword evidence="2" id="KW-0624">Polysaccharide degradation</keyword>
<comment type="similarity">
    <text evidence="7">Belongs to the tannase family.</text>
</comment>
<dbReference type="EMBL" id="NAJQ01000642">
    <property type="protein sequence ID" value="TKA66481.1"/>
    <property type="molecule type" value="Genomic_DNA"/>
</dbReference>
<keyword evidence="5" id="KW-1015">Disulfide bond</keyword>
<feature type="non-terminal residue" evidence="8">
    <location>
        <position position="1"/>
    </location>
</feature>
<evidence type="ECO:0000256" key="3">
    <source>
        <dbReference type="ARBA" id="ARBA00022729"/>
    </source>
</evidence>
<evidence type="ECO:0000256" key="5">
    <source>
        <dbReference type="ARBA" id="ARBA00023157"/>
    </source>
</evidence>
<evidence type="ECO:0000256" key="7">
    <source>
        <dbReference type="RuleBase" id="RU361238"/>
    </source>
</evidence>
<dbReference type="AlphaFoldDB" id="A0A4U0WTG4"/>
<keyword evidence="3" id="KW-0732">Signal</keyword>
<keyword evidence="4 7" id="KW-0378">Hydrolase</keyword>
<evidence type="ECO:0000256" key="1">
    <source>
        <dbReference type="ARBA" id="ARBA00022487"/>
    </source>
</evidence>
<organism evidence="8 9">
    <name type="scientific">Friedmanniomyces simplex</name>
    <dbReference type="NCBI Taxonomy" id="329884"/>
    <lineage>
        <taxon>Eukaryota</taxon>
        <taxon>Fungi</taxon>
        <taxon>Dikarya</taxon>
        <taxon>Ascomycota</taxon>
        <taxon>Pezizomycotina</taxon>
        <taxon>Dothideomycetes</taxon>
        <taxon>Dothideomycetidae</taxon>
        <taxon>Mycosphaerellales</taxon>
        <taxon>Teratosphaeriaceae</taxon>
        <taxon>Friedmanniomyces</taxon>
    </lineage>
</organism>
<evidence type="ECO:0000256" key="6">
    <source>
        <dbReference type="ARBA" id="ARBA00034075"/>
    </source>
</evidence>